<dbReference type="GO" id="GO:0022857">
    <property type="term" value="F:transmembrane transporter activity"/>
    <property type="evidence" value="ECO:0007669"/>
    <property type="project" value="InterPro"/>
</dbReference>
<evidence type="ECO:0000256" key="1">
    <source>
        <dbReference type="ARBA" id="ARBA00004651"/>
    </source>
</evidence>
<evidence type="ECO:0000256" key="8">
    <source>
        <dbReference type="SAM" id="Phobius"/>
    </source>
</evidence>
<evidence type="ECO:0000256" key="5">
    <source>
        <dbReference type="ARBA" id="ARBA00022989"/>
    </source>
</evidence>
<dbReference type="eggNOG" id="COG0477">
    <property type="taxonomic scope" value="Bacteria"/>
</dbReference>
<dbReference type="Proteomes" id="UP000007962">
    <property type="component" value="Chromosome"/>
</dbReference>
<sequence>MSQVASTSLATSTPAHADARGGGAPPRAGRREWLALAVLMLPVLLVSIDNTVLSFALPQISQDLGPSATQLLWIVDIYALLLAGLLVTMGTLGDRVGRRLLLLVGAAGFGLVSVYAAFATDAGQLIVARALLGVFGATLMPSTLALLRSTFLDAGQRRLAIAVWAAAFSGGSALGPVVGGWLLEHFWWGSVFLINVPVLAVLLVTAPLLLRESRGTRAGRFDLVSVALSILAMLPLVFGIKTIVHDGVTGVGIGALAVAIASGVLFVRRQLRRDEPLLDVRLFTRGVFTASVLANLLAVFALAGLVFYVSQYLQLVLGLEPMDAGLRLVPGALAAIAMGLLAVVLARHAPLYVLVPAGLLLSAAGYALATTLTSTSEATIVVVFALVGAGAGLAETLTNDAILASVPTERAGAASAISETAYELGAATGVAVLGSVLSATYRGALDLPAGLSAEQATTATETLGGAVAVAGEVPFGEAVLDAAREAFSRGVDLTSAIGAVILVGAAIVTAILLRRATRTGGRAVAGAR</sequence>
<feature type="region of interest" description="Disordered" evidence="7">
    <location>
        <begin position="1"/>
        <end position="25"/>
    </location>
</feature>
<feature type="transmembrane region" description="Helical" evidence="8">
    <location>
        <begin position="159"/>
        <end position="181"/>
    </location>
</feature>
<dbReference type="EMBL" id="CP001618">
    <property type="protein sequence ID" value="ACQ81648.1"/>
    <property type="molecule type" value="Genomic_DNA"/>
</dbReference>
<dbReference type="AlphaFoldDB" id="C5C223"/>
<feature type="transmembrane region" description="Helical" evidence="8">
    <location>
        <begin position="493"/>
        <end position="513"/>
    </location>
</feature>
<dbReference type="InterPro" id="IPR011701">
    <property type="entry name" value="MFS"/>
</dbReference>
<dbReference type="PANTHER" id="PTHR42718">
    <property type="entry name" value="MAJOR FACILITATOR SUPERFAMILY MULTIDRUG TRANSPORTER MFSC"/>
    <property type="match status" value="1"/>
</dbReference>
<dbReference type="InterPro" id="IPR036259">
    <property type="entry name" value="MFS_trans_sf"/>
</dbReference>
<evidence type="ECO:0000313" key="10">
    <source>
        <dbReference type="EMBL" id="ACQ81648.1"/>
    </source>
</evidence>
<evidence type="ECO:0000256" key="4">
    <source>
        <dbReference type="ARBA" id="ARBA00022692"/>
    </source>
</evidence>
<dbReference type="SUPFAM" id="SSF103473">
    <property type="entry name" value="MFS general substrate transporter"/>
    <property type="match status" value="1"/>
</dbReference>
<dbReference type="InterPro" id="IPR020846">
    <property type="entry name" value="MFS_dom"/>
</dbReference>
<evidence type="ECO:0000313" key="11">
    <source>
        <dbReference type="Proteomes" id="UP000007962"/>
    </source>
</evidence>
<feature type="transmembrane region" description="Helical" evidence="8">
    <location>
        <begin position="328"/>
        <end position="346"/>
    </location>
</feature>
<dbReference type="KEGG" id="bcv:Bcav_3406"/>
<comment type="subcellular location">
    <subcellularLocation>
        <location evidence="1">Cell membrane</location>
        <topology evidence="1">Multi-pass membrane protein</topology>
    </subcellularLocation>
</comment>
<feature type="transmembrane region" description="Helical" evidence="8">
    <location>
        <begin position="247"/>
        <end position="267"/>
    </location>
</feature>
<keyword evidence="4 8" id="KW-0812">Transmembrane</keyword>
<dbReference type="Gene3D" id="1.20.1720.10">
    <property type="entry name" value="Multidrug resistance protein D"/>
    <property type="match status" value="1"/>
</dbReference>
<feature type="transmembrane region" description="Helical" evidence="8">
    <location>
        <begin position="33"/>
        <end position="58"/>
    </location>
</feature>
<evidence type="ECO:0000259" key="9">
    <source>
        <dbReference type="PROSITE" id="PS50850"/>
    </source>
</evidence>
<protein>
    <submittedName>
        <fullName evidence="10">Major facilitator superfamily MFS_1</fullName>
    </submittedName>
</protein>
<feature type="transmembrane region" description="Helical" evidence="8">
    <location>
        <begin position="100"/>
        <end position="120"/>
    </location>
</feature>
<gene>
    <name evidence="10" type="ordered locus">Bcav_3406</name>
</gene>
<dbReference type="OrthoDB" id="9781469at2"/>
<feature type="transmembrane region" description="Helical" evidence="8">
    <location>
        <begin position="287"/>
        <end position="308"/>
    </location>
</feature>
<evidence type="ECO:0000256" key="7">
    <source>
        <dbReference type="SAM" id="MobiDB-lite"/>
    </source>
</evidence>
<evidence type="ECO:0000256" key="2">
    <source>
        <dbReference type="ARBA" id="ARBA00022448"/>
    </source>
</evidence>
<evidence type="ECO:0000256" key="6">
    <source>
        <dbReference type="ARBA" id="ARBA00023136"/>
    </source>
</evidence>
<organism evidence="10 11">
    <name type="scientific">Beutenbergia cavernae (strain ATCC BAA-8 / DSM 12333 / CCUG 43141 / JCM 11478 / NBRC 16432 / NCIMB 13614 / HKI 0122)</name>
    <dbReference type="NCBI Taxonomy" id="471853"/>
    <lineage>
        <taxon>Bacteria</taxon>
        <taxon>Bacillati</taxon>
        <taxon>Actinomycetota</taxon>
        <taxon>Actinomycetes</taxon>
        <taxon>Micrococcales</taxon>
        <taxon>Beutenbergiaceae</taxon>
        <taxon>Beutenbergia</taxon>
    </lineage>
</organism>
<dbReference type="STRING" id="471853.Bcav_3406"/>
<dbReference type="Pfam" id="PF07690">
    <property type="entry name" value="MFS_1"/>
    <property type="match status" value="1"/>
</dbReference>
<dbReference type="RefSeq" id="WP_015883885.1">
    <property type="nucleotide sequence ID" value="NC_012669.1"/>
</dbReference>
<feature type="transmembrane region" description="Helical" evidence="8">
    <location>
        <begin position="187"/>
        <end position="209"/>
    </location>
</feature>
<keyword evidence="6 8" id="KW-0472">Membrane</keyword>
<accession>C5C223</accession>
<feature type="transmembrane region" description="Helical" evidence="8">
    <location>
        <begin position="221"/>
        <end position="241"/>
    </location>
</feature>
<proteinExistence type="predicted"/>
<keyword evidence="11" id="KW-1185">Reference proteome</keyword>
<dbReference type="PROSITE" id="PS50850">
    <property type="entry name" value="MFS"/>
    <property type="match status" value="1"/>
</dbReference>
<dbReference type="GO" id="GO:0005886">
    <property type="term" value="C:plasma membrane"/>
    <property type="evidence" value="ECO:0007669"/>
    <property type="project" value="UniProtKB-SubCell"/>
</dbReference>
<name>C5C223_BEUC1</name>
<feature type="transmembrane region" description="Helical" evidence="8">
    <location>
        <begin position="126"/>
        <end position="147"/>
    </location>
</feature>
<dbReference type="Gene3D" id="1.20.1250.20">
    <property type="entry name" value="MFS general substrate transporter like domains"/>
    <property type="match status" value="1"/>
</dbReference>
<keyword evidence="2" id="KW-0813">Transport</keyword>
<keyword evidence="5 8" id="KW-1133">Transmembrane helix</keyword>
<dbReference type="HOGENOM" id="CLU_000960_28_2_11"/>
<dbReference type="CDD" id="cd17321">
    <property type="entry name" value="MFS_MMR_MDR_like"/>
    <property type="match status" value="1"/>
</dbReference>
<dbReference type="PANTHER" id="PTHR42718:SF47">
    <property type="entry name" value="METHYL VIOLOGEN RESISTANCE PROTEIN SMVA"/>
    <property type="match status" value="1"/>
</dbReference>
<feature type="transmembrane region" description="Helical" evidence="8">
    <location>
        <begin position="351"/>
        <end position="369"/>
    </location>
</feature>
<reference evidence="10 11" key="1">
    <citation type="journal article" date="2009" name="Stand. Genomic Sci.">
        <title>Complete genome sequence of Beutenbergia cavernae type strain (HKI 0122).</title>
        <authorList>
            <person name="Land M."/>
            <person name="Pukall R."/>
            <person name="Abt B."/>
            <person name="Goker M."/>
            <person name="Rohde M."/>
            <person name="Glavina Del Rio T."/>
            <person name="Tice H."/>
            <person name="Copeland A."/>
            <person name="Cheng J.F."/>
            <person name="Lucas S."/>
            <person name="Chen F."/>
            <person name="Nolan M."/>
            <person name="Bruce D."/>
            <person name="Goodwin L."/>
            <person name="Pitluck S."/>
            <person name="Ivanova N."/>
            <person name="Mavromatis K."/>
            <person name="Ovchinnikova G."/>
            <person name="Pati A."/>
            <person name="Chen A."/>
            <person name="Palaniappan K."/>
            <person name="Hauser L."/>
            <person name="Chang Y.J."/>
            <person name="Jefferies C.C."/>
            <person name="Saunders E."/>
            <person name="Brettin T."/>
            <person name="Detter J.C."/>
            <person name="Han C."/>
            <person name="Chain P."/>
            <person name="Bristow J."/>
            <person name="Eisen J.A."/>
            <person name="Markowitz V."/>
            <person name="Hugenholtz P."/>
            <person name="Kyrpides N.C."/>
            <person name="Klenk H.P."/>
            <person name="Lapidus A."/>
        </authorList>
    </citation>
    <scope>NUCLEOTIDE SEQUENCE [LARGE SCALE GENOMIC DNA]</scope>
    <source>
        <strain evidence="11">ATCC BAA-8 / DSM 12333 / NBRC 16432</strain>
    </source>
</reference>
<feature type="domain" description="Major facilitator superfamily (MFS) profile" evidence="9">
    <location>
        <begin position="35"/>
        <end position="517"/>
    </location>
</feature>
<evidence type="ECO:0000256" key="3">
    <source>
        <dbReference type="ARBA" id="ARBA00022475"/>
    </source>
</evidence>
<keyword evidence="3" id="KW-1003">Cell membrane</keyword>
<feature type="transmembrane region" description="Helical" evidence="8">
    <location>
        <begin position="70"/>
        <end position="88"/>
    </location>
</feature>
<feature type="compositionally biased region" description="Polar residues" evidence="7">
    <location>
        <begin position="1"/>
        <end position="13"/>
    </location>
</feature>